<comment type="subcellular location">
    <subcellularLocation>
        <location evidence="1">Membrane</location>
        <topology evidence="1">Multi-pass membrane protein</topology>
    </subcellularLocation>
</comment>
<feature type="transmembrane region" description="Helical" evidence="7">
    <location>
        <begin position="50"/>
        <end position="68"/>
    </location>
</feature>
<feature type="transmembrane region" description="Helical" evidence="7">
    <location>
        <begin position="190"/>
        <end position="210"/>
    </location>
</feature>
<evidence type="ECO:0000256" key="7">
    <source>
        <dbReference type="SAM" id="Phobius"/>
    </source>
</evidence>
<dbReference type="PANTHER" id="PTHR33048">
    <property type="entry name" value="PTH11-LIKE INTEGRAL MEMBRANE PROTEIN (AFU_ORTHOLOGUE AFUA_5G11245)"/>
    <property type="match status" value="1"/>
</dbReference>
<dbReference type="PANTHER" id="PTHR33048:SF47">
    <property type="entry name" value="INTEGRAL MEMBRANE PROTEIN-RELATED"/>
    <property type="match status" value="1"/>
</dbReference>
<evidence type="ECO:0000256" key="5">
    <source>
        <dbReference type="ARBA" id="ARBA00038359"/>
    </source>
</evidence>
<feature type="transmembrane region" description="Helical" evidence="7">
    <location>
        <begin position="167"/>
        <end position="183"/>
    </location>
</feature>
<evidence type="ECO:0000256" key="2">
    <source>
        <dbReference type="ARBA" id="ARBA00022692"/>
    </source>
</evidence>
<gene>
    <name evidence="9" type="ORF">DHEL01_v210097</name>
</gene>
<dbReference type="Pfam" id="PF20684">
    <property type="entry name" value="Fung_rhodopsin"/>
    <property type="match status" value="1"/>
</dbReference>
<feature type="compositionally biased region" description="Polar residues" evidence="6">
    <location>
        <begin position="290"/>
        <end position="306"/>
    </location>
</feature>
<protein>
    <recommendedName>
        <fullName evidence="8">Rhodopsin domain-containing protein</fullName>
    </recommendedName>
</protein>
<dbReference type="EMBL" id="MAVT02001246">
    <property type="protein sequence ID" value="POS71514.1"/>
    <property type="molecule type" value="Genomic_DNA"/>
</dbReference>
<sequence length="359" mass="39479">MGFHLHDRFIGISIFFIALCTATVGLRVFVRTKLTKRAFGWDDVSLVISYLLLIVLEALCILCVESQVDSSEQEPWLNDPATSRYEFAKNVICFVISGVVKISVAIVLFRLDSRPAVRTIIIIDIVTCIVWNLVTALVLSLGCMGLSPYVISKTVCANTFYAQDSSYVIYDVFHVLLPIYILWNVQISKALKVSVVGLFSVGLIAAVAAIMKLKVHYETFHPRDNDSLTIWYSTMTWAFIEHGLSIFASSVLALRPLARMVSKRWQSISSSFYGGGSRGAKSSGGGTSSRVSRNTNWSEPTESNELGTIGVRNEVSVHSEYTAEGHAQEPLYLAQAYSGSSESHKRLVEAKAQDAGVAA</sequence>
<organism evidence="9 10">
    <name type="scientific">Diaporthe helianthi</name>
    <dbReference type="NCBI Taxonomy" id="158607"/>
    <lineage>
        <taxon>Eukaryota</taxon>
        <taxon>Fungi</taxon>
        <taxon>Dikarya</taxon>
        <taxon>Ascomycota</taxon>
        <taxon>Pezizomycotina</taxon>
        <taxon>Sordariomycetes</taxon>
        <taxon>Sordariomycetidae</taxon>
        <taxon>Diaporthales</taxon>
        <taxon>Diaporthaceae</taxon>
        <taxon>Diaporthe</taxon>
    </lineage>
</organism>
<dbReference type="OrthoDB" id="3897607at2759"/>
<evidence type="ECO:0000313" key="10">
    <source>
        <dbReference type="Proteomes" id="UP000094444"/>
    </source>
</evidence>
<dbReference type="Proteomes" id="UP000094444">
    <property type="component" value="Unassembled WGS sequence"/>
</dbReference>
<evidence type="ECO:0000256" key="4">
    <source>
        <dbReference type="ARBA" id="ARBA00023136"/>
    </source>
</evidence>
<feature type="transmembrane region" description="Helical" evidence="7">
    <location>
        <begin position="121"/>
        <end position="147"/>
    </location>
</feature>
<feature type="transmembrane region" description="Helical" evidence="7">
    <location>
        <begin position="230"/>
        <end position="254"/>
    </location>
</feature>
<keyword evidence="4 7" id="KW-0472">Membrane</keyword>
<reference evidence="9" key="1">
    <citation type="submission" date="2017-09" db="EMBL/GenBank/DDBJ databases">
        <title>Polyketide synthases of a Diaporthe helianthi virulent isolate.</title>
        <authorList>
            <person name="Baroncelli R."/>
        </authorList>
    </citation>
    <scope>NUCLEOTIDE SEQUENCE [LARGE SCALE GENOMIC DNA]</scope>
    <source>
        <strain evidence="9">7/96</strain>
    </source>
</reference>
<dbReference type="AlphaFoldDB" id="A0A2P5HMP1"/>
<keyword evidence="10" id="KW-1185">Reference proteome</keyword>
<feature type="transmembrane region" description="Helical" evidence="7">
    <location>
        <begin position="88"/>
        <end position="109"/>
    </location>
</feature>
<dbReference type="InParanoid" id="A0A2P5HMP1"/>
<evidence type="ECO:0000259" key="8">
    <source>
        <dbReference type="Pfam" id="PF20684"/>
    </source>
</evidence>
<feature type="compositionally biased region" description="Gly residues" evidence="6">
    <location>
        <begin position="274"/>
        <end position="287"/>
    </location>
</feature>
<dbReference type="InterPro" id="IPR049326">
    <property type="entry name" value="Rhodopsin_dom_fungi"/>
</dbReference>
<name>A0A2P5HMP1_DIAHE</name>
<evidence type="ECO:0000313" key="9">
    <source>
        <dbReference type="EMBL" id="POS71514.1"/>
    </source>
</evidence>
<dbReference type="InterPro" id="IPR052337">
    <property type="entry name" value="SAT4-like"/>
</dbReference>
<evidence type="ECO:0000256" key="6">
    <source>
        <dbReference type="SAM" id="MobiDB-lite"/>
    </source>
</evidence>
<feature type="region of interest" description="Disordered" evidence="6">
    <location>
        <begin position="274"/>
        <end position="310"/>
    </location>
</feature>
<comment type="similarity">
    <text evidence="5">Belongs to the SAT4 family.</text>
</comment>
<feature type="transmembrane region" description="Helical" evidence="7">
    <location>
        <begin position="12"/>
        <end position="30"/>
    </location>
</feature>
<feature type="domain" description="Rhodopsin" evidence="8">
    <location>
        <begin position="26"/>
        <end position="259"/>
    </location>
</feature>
<proteinExistence type="inferred from homology"/>
<accession>A0A2P5HMP1</accession>
<keyword evidence="2 7" id="KW-0812">Transmembrane</keyword>
<keyword evidence="3 7" id="KW-1133">Transmembrane helix</keyword>
<evidence type="ECO:0000256" key="1">
    <source>
        <dbReference type="ARBA" id="ARBA00004141"/>
    </source>
</evidence>
<comment type="caution">
    <text evidence="9">The sequence shown here is derived from an EMBL/GenBank/DDBJ whole genome shotgun (WGS) entry which is preliminary data.</text>
</comment>
<evidence type="ECO:0000256" key="3">
    <source>
        <dbReference type="ARBA" id="ARBA00022989"/>
    </source>
</evidence>
<dbReference type="GO" id="GO:0016020">
    <property type="term" value="C:membrane"/>
    <property type="evidence" value="ECO:0007669"/>
    <property type="project" value="UniProtKB-SubCell"/>
</dbReference>